<keyword evidence="6" id="KW-0808">Transferase</keyword>
<dbReference type="SMART" id="SM00387">
    <property type="entry name" value="HATPase_c"/>
    <property type="match status" value="1"/>
</dbReference>
<keyword evidence="13" id="KW-0175">Coiled coil</keyword>
<dbReference type="InterPro" id="IPR029016">
    <property type="entry name" value="GAF-like_dom_sf"/>
</dbReference>
<organism evidence="19">
    <name type="scientific">uncultured Mycobacterium sp</name>
    <dbReference type="NCBI Taxonomy" id="171292"/>
    <lineage>
        <taxon>Bacteria</taxon>
        <taxon>Bacillati</taxon>
        <taxon>Actinomycetota</taxon>
        <taxon>Actinomycetes</taxon>
        <taxon>Mycobacteriales</taxon>
        <taxon>Mycobacteriaceae</taxon>
        <taxon>Mycobacterium</taxon>
        <taxon>environmental samples</taxon>
    </lineage>
</organism>
<dbReference type="PANTHER" id="PTHR45339:SF1">
    <property type="entry name" value="HYBRID SIGNAL TRANSDUCTION HISTIDINE KINASE J"/>
    <property type="match status" value="1"/>
</dbReference>
<evidence type="ECO:0000256" key="11">
    <source>
        <dbReference type="ARBA" id="ARBA00074306"/>
    </source>
</evidence>
<evidence type="ECO:0000259" key="16">
    <source>
        <dbReference type="PROSITE" id="PS50109"/>
    </source>
</evidence>
<feature type="domain" description="Response regulatory" evidence="17">
    <location>
        <begin position="949"/>
        <end position="1066"/>
    </location>
</feature>
<dbReference type="EC" id="2.7.13.3" evidence="4"/>
<evidence type="ECO:0000256" key="3">
    <source>
        <dbReference type="ARBA" id="ARBA00006402"/>
    </source>
</evidence>
<dbReference type="SUPFAM" id="SSF47384">
    <property type="entry name" value="Homodimeric domain of signal transducing histidine kinase"/>
    <property type="match status" value="1"/>
</dbReference>
<dbReference type="SUPFAM" id="SSF55781">
    <property type="entry name" value="GAF domain-like"/>
    <property type="match status" value="1"/>
</dbReference>
<evidence type="ECO:0000256" key="4">
    <source>
        <dbReference type="ARBA" id="ARBA00012438"/>
    </source>
</evidence>
<dbReference type="EMBL" id="FLQS01000023">
    <property type="protein sequence ID" value="SBS76086.1"/>
    <property type="molecule type" value="Genomic_DNA"/>
</dbReference>
<dbReference type="CDD" id="cd19410">
    <property type="entry name" value="HK9-like_sensor"/>
    <property type="match status" value="1"/>
</dbReference>
<sequence length="1227" mass="131926">MTRTEKVTKLSLRQLIWICVGAIAAVFVVSMAILLASRFAVADAVHELGGRALPAQDDAAALSGAYVDQETGLRGFMLTGDSSFLDPYNQGRAEADRLVANLRKNMAGDLEGSQLLTAVVAAAADWTSQAAEPEIAARRAGPVAPAQLESTAGTGKHLFDALRTQLAALQARTGQLIDGQLDRVNSAQLLANIAQGIGSFLLFAVVGATVWLSRRLLTRPFNSVLGDVTAVANGAHDRPIRVMGPREVAALAGAAETMRDNMNVANASLADQAAVSEKARRSKEIQAHLLTEVQGATDPAIACATIVTRTAEALGAKHGALYLRQPNDDEFALTASYAFHRRKDIPNSFGLGDGLVGQCALEGNRIEVTGAPGDYVEIVSGLGKTEPVSLILIPIKFESEVLGVLELAGLRLFEDDDIELLESIALGAGVAISAIKATQKTRELLRLSQAQTEELQAQEEELRTANEQLVHREDQLSVQNAELEETTEELRSQQEELRASSERLETQAQTLERKNSELHRLSETLEAKAEELAVSSRYKSEFLANMSHELRTPLNSILILAGLLSDSDDPLPEKQQEFAETIQQSGKDLLNLIDEVLDLAKVESGSLRLEREVIEVGELVDFLERTFRPIAEHKGVTYRVVLGDSAPAQLTSDYTRVKQIAKNLVANAIKFTDNGSVTVQLSAAGDAEGNPGDGFLELAVVDTGIGIDPKDHHLIFESFQQAARGSTRRYGGTGLGLAISRELARNLGGEITLRSALGQGATFTCCLPVDGPGQSVTPGIPSAAPRAATSNGDQPVAQGSPETGHGLERFEDVDISTVSWPQGTKPVLLIVEDDPTFAAMLAELAREAGFDAVVTDSGRIAIALARERKPAAITLDIGLPDMAGWVVLDVLKHDLATRHIPVNVISGTNDDGRGRRMGAIHTLNKPADITALRSMFTAVADFLKPGPRHVLVAEDDASQRQVVKHMIESDDIAITCVGTGEQVLAELAGATSYDCLVLDLGLPDIDGIDLIEQIKGQLQEKSLPVIVHTGRELTAAETQRLEALASAIVLKNAKSPERLLDETALFLHRVANDMPDSAREILSNPRRIDESLEGNTVLLVDDDVRNVFSLGSALKRYGIKVIPASNGQEGLDALAAHPEVGLVLMDIMMPVMDGYEAMRRIRAETRWRSLPVVALTAKAMKGDRQKCLEAGASDYVTKPVDMDQLTSVLRVWLASRPRGERTVNTRE</sequence>
<dbReference type="InterPro" id="IPR036890">
    <property type="entry name" value="HATPase_C_sf"/>
</dbReference>
<feature type="transmembrane region" description="Helical" evidence="15">
    <location>
        <begin position="189"/>
        <end position="212"/>
    </location>
</feature>
<feature type="modified residue" description="4-aspartylphosphate" evidence="12">
    <location>
        <position position="876"/>
    </location>
</feature>
<dbReference type="PROSITE" id="PS50109">
    <property type="entry name" value="HIS_KIN"/>
    <property type="match status" value="1"/>
</dbReference>
<dbReference type="Gene3D" id="3.30.565.10">
    <property type="entry name" value="Histidine kinase-like ATPase, C-terminal domain"/>
    <property type="match status" value="1"/>
</dbReference>
<feature type="domain" description="Response regulatory" evidence="17">
    <location>
        <begin position="827"/>
        <end position="940"/>
    </location>
</feature>
<dbReference type="CDD" id="cd00082">
    <property type="entry name" value="HisKA"/>
    <property type="match status" value="1"/>
</dbReference>
<dbReference type="PROSITE" id="PS50885">
    <property type="entry name" value="HAMP"/>
    <property type="match status" value="1"/>
</dbReference>
<dbReference type="SMART" id="SM00448">
    <property type="entry name" value="REC"/>
    <property type="match status" value="3"/>
</dbReference>
<dbReference type="GO" id="GO:0005886">
    <property type="term" value="C:plasma membrane"/>
    <property type="evidence" value="ECO:0007669"/>
    <property type="project" value="UniProtKB-SubCell"/>
</dbReference>
<dbReference type="PROSITE" id="PS50110">
    <property type="entry name" value="RESPONSE_REGULATORY"/>
    <property type="match status" value="3"/>
</dbReference>
<dbReference type="CDD" id="cd16922">
    <property type="entry name" value="HATPase_EvgS-ArcB-TorS-like"/>
    <property type="match status" value="1"/>
</dbReference>
<evidence type="ECO:0000256" key="2">
    <source>
        <dbReference type="ARBA" id="ARBA00004236"/>
    </source>
</evidence>
<dbReference type="SMART" id="SM00065">
    <property type="entry name" value="GAF"/>
    <property type="match status" value="1"/>
</dbReference>
<dbReference type="InterPro" id="IPR003661">
    <property type="entry name" value="HisK_dim/P_dom"/>
</dbReference>
<keyword evidence="15" id="KW-0472">Membrane</keyword>
<feature type="transmembrane region" description="Helical" evidence="15">
    <location>
        <begin position="15"/>
        <end position="36"/>
    </location>
</feature>
<dbReference type="SMART" id="SM00388">
    <property type="entry name" value="HisKA"/>
    <property type="match status" value="1"/>
</dbReference>
<dbReference type="CDD" id="cd17546">
    <property type="entry name" value="REC_hyHK_CKI1_RcsC-like"/>
    <property type="match status" value="1"/>
</dbReference>
<dbReference type="AlphaFoldDB" id="A0A1Y5PBK1"/>
<name>A0A1Y5PBK1_9MYCO</name>
<evidence type="ECO:0000256" key="6">
    <source>
        <dbReference type="ARBA" id="ARBA00022679"/>
    </source>
</evidence>
<dbReference type="InterPro" id="IPR036097">
    <property type="entry name" value="HisK_dim/P_sf"/>
</dbReference>
<dbReference type="InterPro" id="IPR003018">
    <property type="entry name" value="GAF"/>
</dbReference>
<feature type="modified residue" description="4-aspartylphosphate" evidence="12">
    <location>
        <position position="1146"/>
    </location>
</feature>
<evidence type="ECO:0000256" key="10">
    <source>
        <dbReference type="ARBA" id="ARBA00023012"/>
    </source>
</evidence>
<dbReference type="FunFam" id="3.30.565.10:FF:000010">
    <property type="entry name" value="Sensor histidine kinase RcsC"/>
    <property type="match status" value="1"/>
</dbReference>
<dbReference type="Gene3D" id="6.10.340.10">
    <property type="match status" value="1"/>
</dbReference>
<dbReference type="Pfam" id="PF00512">
    <property type="entry name" value="HisKA"/>
    <property type="match status" value="1"/>
</dbReference>
<evidence type="ECO:0000256" key="9">
    <source>
        <dbReference type="ARBA" id="ARBA00022989"/>
    </source>
</evidence>
<feature type="coiled-coil region" evidence="13">
    <location>
        <begin position="441"/>
        <end position="531"/>
    </location>
</feature>
<dbReference type="SUPFAM" id="SSF55874">
    <property type="entry name" value="ATPase domain of HSP90 chaperone/DNA topoisomerase II/histidine kinase"/>
    <property type="match status" value="1"/>
</dbReference>
<dbReference type="Gene3D" id="3.40.50.2300">
    <property type="match status" value="3"/>
</dbReference>
<keyword evidence="7 15" id="KW-0812">Transmembrane</keyword>
<evidence type="ECO:0000259" key="17">
    <source>
        <dbReference type="PROSITE" id="PS50110"/>
    </source>
</evidence>
<dbReference type="InterPro" id="IPR007891">
    <property type="entry name" value="CHASE3"/>
</dbReference>
<evidence type="ECO:0000256" key="8">
    <source>
        <dbReference type="ARBA" id="ARBA00022777"/>
    </source>
</evidence>
<keyword evidence="8 19" id="KW-0418">Kinase</keyword>
<dbReference type="InterPro" id="IPR001789">
    <property type="entry name" value="Sig_transdc_resp-reg_receiver"/>
</dbReference>
<dbReference type="Pfam" id="PF05227">
    <property type="entry name" value="CHASE3"/>
    <property type="match status" value="1"/>
</dbReference>
<comment type="subcellular location">
    <subcellularLocation>
        <location evidence="2">Cell membrane</location>
    </subcellularLocation>
</comment>
<dbReference type="Gene3D" id="3.30.450.40">
    <property type="match status" value="1"/>
</dbReference>
<reference evidence="19" key="1">
    <citation type="submission" date="2016-03" db="EMBL/GenBank/DDBJ databases">
        <authorList>
            <person name="Ploux O."/>
        </authorList>
    </citation>
    <scope>NUCLEOTIDE SEQUENCE</scope>
    <source>
        <strain evidence="19">UC10</strain>
    </source>
</reference>
<proteinExistence type="inferred from homology"/>
<feature type="domain" description="Histidine kinase" evidence="16">
    <location>
        <begin position="545"/>
        <end position="771"/>
    </location>
</feature>
<dbReference type="Pfam" id="PF02518">
    <property type="entry name" value="HATPase_c"/>
    <property type="match status" value="1"/>
</dbReference>
<gene>
    <name evidence="19" type="ORF">MHPYR_30083</name>
</gene>
<keyword evidence="10" id="KW-0902">Two-component regulatory system</keyword>
<dbReference type="Gene3D" id="1.10.287.130">
    <property type="match status" value="1"/>
</dbReference>
<comment type="similarity">
    <text evidence="3">In the N-terminal section; belongs to the phytochrome family.</text>
</comment>
<feature type="domain" description="Response regulatory" evidence="17">
    <location>
        <begin position="1096"/>
        <end position="1213"/>
    </location>
</feature>
<dbReference type="GO" id="GO:0000155">
    <property type="term" value="F:phosphorelay sensor kinase activity"/>
    <property type="evidence" value="ECO:0007669"/>
    <property type="project" value="InterPro"/>
</dbReference>
<feature type="modified residue" description="4-aspartylphosphate" evidence="12">
    <location>
        <position position="999"/>
    </location>
</feature>
<dbReference type="InterPro" id="IPR004358">
    <property type="entry name" value="Sig_transdc_His_kin-like_C"/>
</dbReference>
<dbReference type="InterPro" id="IPR011006">
    <property type="entry name" value="CheY-like_superfamily"/>
</dbReference>
<protein>
    <recommendedName>
        <fullName evidence="11">Circadian input-output histidine kinase CikA</fullName>
        <ecNumber evidence="4">2.7.13.3</ecNumber>
    </recommendedName>
</protein>
<evidence type="ECO:0000256" key="13">
    <source>
        <dbReference type="SAM" id="Coils"/>
    </source>
</evidence>
<dbReference type="PRINTS" id="PR00344">
    <property type="entry name" value="BCTRLSENSOR"/>
</dbReference>
<keyword evidence="9 15" id="KW-1133">Transmembrane helix</keyword>
<evidence type="ECO:0000256" key="7">
    <source>
        <dbReference type="ARBA" id="ARBA00022692"/>
    </source>
</evidence>
<dbReference type="CDD" id="cd00156">
    <property type="entry name" value="REC"/>
    <property type="match status" value="2"/>
</dbReference>
<feature type="region of interest" description="Disordered" evidence="14">
    <location>
        <begin position="776"/>
        <end position="807"/>
    </location>
</feature>
<dbReference type="Pfam" id="PF13185">
    <property type="entry name" value="GAF_2"/>
    <property type="match status" value="1"/>
</dbReference>
<keyword evidence="5 12" id="KW-0597">Phosphoprotein</keyword>
<evidence type="ECO:0000256" key="15">
    <source>
        <dbReference type="SAM" id="Phobius"/>
    </source>
</evidence>
<evidence type="ECO:0000259" key="18">
    <source>
        <dbReference type="PROSITE" id="PS50885"/>
    </source>
</evidence>
<evidence type="ECO:0000256" key="1">
    <source>
        <dbReference type="ARBA" id="ARBA00000085"/>
    </source>
</evidence>
<dbReference type="InterPro" id="IPR003594">
    <property type="entry name" value="HATPase_dom"/>
</dbReference>
<comment type="catalytic activity">
    <reaction evidence="1">
        <text>ATP + protein L-histidine = ADP + protein N-phospho-L-histidine.</text>
        <dbReference type="EC" id="2.7.13.3"/>
    </reaction>
</comment>
<evidence type="ECO:0000313" key="19">
    <source>
        <dbReference type="EMBL" id="SBS76086.1"/>
    </source>
</evidence>
<evidence type="ECO:0000256" key="12">
    <source>
        <dbReference type="PROSITE-ProRule" id="PRU00169"/>
    </source>
</evidence>
<dbReference type="Pfam" id="PF00072">
    <property type="entry name" value="Response_reg"/>
    <property type="match status" value="3"/>
</dbReference>
<dbReference type="PANTHER" id="PTHR45339">
    <property type="entry name" value="HYBRID SIGNAL TRANSDUCTION HISTIDINE KINASE J"/>
    <property type="match status" value="1"/>
</dbReference>
<dbReference type="SUPFAM" id="SSF52172">
    <property type="entry name" value="CheY-like"/>
    <property type="match status" value="3"/>
</dbReference>
<evidence type="ECO:0000256" key="5">
    <source>
        <dbReference type="ARBA" id="ARBA00022553"/>
    </source>
</evidence>
<dbReference type="InterPro" id="IPR003660">
    <property type="entry name" value="HAMP_dom"/>
</dbReference>
<evidence type="ECO:0000256" key="14">
    <source>
        <dbReference type="SAM" id="MobiDB-lite"/>
    </source>
</evidence>
<accession>A0A1Y5PBK1</accession>
<feature type="domain" description="HAMP" evidence="18">
    <location>
        <begin position="215"/>
        <end position="267"/>
    </location>
</feature>
<dbReference type="InterPro" id="IPR005467">
    <property type="entry name" value="His_kinase_dom"/>
</dbReference>